<accession>A0A4R1M243</accession>
<feature type="chain" id="PRO_5020739476" description="Outer membrane efflux protein" evidence="1">
    <location>
        <begin position="29"/>
        <end position="58"/>
    </location>
</feature>
<dbReference type="SUPFAM" id="SSF56954">
    <property type="entry name" value="Outer membrane efflux proteins (OEP)"/>
    <property type="match status" value="1"/>
</dbReference>
<dbReference type="AlphaFoldDB" id="A0A4R1M243"/>
<gene>
    <name evidence="2" type="ORF">C8N28_2298</name>
</gene>
<proteinExistence type="predicted"/>
<protein>
    <recommendedName>
        <fullName evidence="4">Outer membrane efflux protein</fullName>
    </recommendedName>
</protein>
<dbReference type="Proteomes" id="UP000294616">
    <property type="component" value="Unassembled WGS sequence"/>
</dbReference>
<feature type="signal peptide" evidence="1">
    <location>
        <begin position="1"/>
        <end position="28"/>
    </location>
</feature>
<organism evidence="2 3">
    <name type="scientific">Albibacterium bauzanense</name>
    <dbReference type="NCBI Taxonomy" id="653929"/>
    <lineage>
        <taxon>Bacteria</taxon>
        <taxon>Pseudomonadati</taxon>
        <taxon>Bacteroidota</taxon>
        <taxon>Sphingobacteriia</taxon>
        <taxon>Sphingobacteriales</taxon>
        <taxon>Sphingobacteriaceae</taxon>
        <taxon>Albibacterium</taxon>
    </lineage>
</organism>
<keyword evidence="1" id="KW-0732">Signal</keyword>
<reference evidence="2 3" key="1">
    <citation type="submission" date="2019-03" db="EMBL/GenBank/DDBJ databases">
        <title>Genomic Encyclopedia of Archaeal and Bacterial Type Strains, Phase II (KMG-II): from individual species to whole genera.</title>
        <authorList>
            <person name="Goeker M."/>
        </authorList>
    </citation>
    <scope>NUCLEOTIDE SEQUENCE [LARGE SCALE GENOMIC DNA]</scope>
    <source>
        <strain evidence="2 3">DSM 22554</strain>
    </source>
</reference>
<sequence length="58" mass="6384">MKKEHGFIKMLPIALSVLCLLFSFSSQAQQVLTVQEALNQALNNNLQVKQALLQAALS</sequence>
<name>A0A4R1M243_9SPHI</name>
<evidence type="ECO:0000313" key="3">
    <source>
        <dbReference type="Proteomes" id="UP000294616"/>
    </source>
</evidence>
<comment type="caution">
    <text evidence="2">The sequence shown here is derived from an EMBL/GenBank/DDBJ whole genome shotgun (WGS) entry which is preliminary data.</text>
</comment>
<evidence type="ECO:0008006" key="4">
    <source>
        <dbReference type="Google" id="ProtNLM"/>
    </source>
</evidence>
<evidence type="ECO:0000256" key="1">
    <source>
        <dbReference type="SAM" id="SignalP"/>
    </source>
</evidence>
<dbReference type="EMBL" id="SMGO01000002">
    <property type="protein sequence ID" value="TCK83689.1"/>
    <property type="molecule type" value="Genomic_DNA"/>
</dbReference>
<keyword evidence="3" id="KW-1185">Reference proteome</keyword>
<feature type="non-terminal residue" evidence="2">
    <location>
        <position position="58"/>
    </location>
</feature>
<evidence type="ECO:0000313" key="2">
    <source>
        <dbReference type="EMBL" id="TCK83689.1"/>
    </source>
</evidence>